<dbReference type="Proteomes" id="UP000715965">
    <property type="component" value="Unassembled WGS sequence"/>
</dbReference>
<comment type="caution">
    <text evidence="2">The sequence shown here is derived from an EMBL/GenBank/DDBJ whole genome shotgun (WGS) entry which is preliminary data.</text>
</comment>
<protein>
    <submittedName>
        <fullName evidence="2">Uncharacterized protein</fullName>
    </submittedName>
</protein>
<accession>A0ABR9S9S2</accession>
<sequence length="97" mass="10638">MHIVIATLETSNFRFEAAGATEAEAMELLAGARSRHFDEMGQPANMVSSDAVLEATERPDTRYFVNSRAPPISTLSPTRTRVAVPPQLRPNRRGSVL</sequence>
<dbReference type="RefSeq" id="WP_193778654.1">
    <property type="nucleotide sequence ID" value="NZ_JADDOJ010000002.1"/>
</dbReference>
<dbReference type="EMBL" id="JADDOJ010000002">
    <property type="protein sequence ID" value="MBE7939103.1"/>
    <property type="molecule type" value="Genomic_DNA"/>
</dbReference>
<gene>
    <name evidence="2" type="ORF">IM725_00785</name>
</gene>
<proteinExistence type="predicted"/>
<feature type="region of interest" description="Disordered" evidence="1">
    <location>
        <begin position="66"/>
        <end position="97"/>
    </location>
</feature>
<name>A0ABR9S9S2_9BURK</name>
<organism evidence="2 3">
    <name type="scientific">Ramlibacter aquaticus</name>
    <dbReference type="NCBI Taxonomy" id="2780094"/>
    <lineage>
        <taxon>Bacteria</taxon>
        <taxon>Pseudomonadati</taxon>
        <taxon>Pseudomonadota</taxon>
        <taxon>Betaproteobacteria</taxon>
        <taxon>Burkholderiales</taxon>
        <taxon>Comamonadaceae</taxon>
        <taxon>Ramlibacter</taxon>
    </lineage>
</organism>
<evidence type="ECO:0000313" key="2">
    <source>
        <dbReference type="EMBL" id="MBE7939103.1"/>
    </source>
</evidence>
<evidence type="ECO:0000313" key="3">
    <source>
        <dbReference type="Proteomes" id="UP000715965"/>
    </source>
</evidence>
<evidence type="ECO:0000256" key="1">
    <source>
        <dbReference type="SAM" id="MobiDB-lite"/>
    </source>
</evidence>
<reference evidence="2 3" key="1">
    <citation type="submission" date="2020-10" db="EMBL/GenBank/DDBJ databases">
        <title>Draft genome of Ramlibacter aquaticus LMG 30558.</title>
        <authorList>
            <person name="Props R."/>
        </authorList>
    </citation>
    <scope>NUCLEOTIDE SEQUENCE [LARGE SCALE GENOMIC DNA]</scope>
    <source>
        <strain evidence="2 3">LMG 30558</strain>
    </source>
</reference>
<keyword evidence="3" id="KW-1185">Reference proteome</keyword>